<evidence type="ECO:0000256" key="6">
    <source>
        <dbReference type="SAM" id="SignalP"/>
    </source>
</evidence>
<evidence type="ECO:0000313" key="8">
    <source>
        <dbReference type="EMBL" id="MEE6261723.1"/>
    </source>
</evidence>
<feature type="domain" description="CBM2" evidence="7">
    <location>
        <begin position="462"/>
        <end position="569"/>
    </location>
</feature>
<dbReference type="SUPFAM" id="SSF51011">
    <property type="entry name" value="Glycosyl hydrolase domain"/>
    <property type="match status" value="1"/>
</dbReference>
<dbReference type="PROSITE" id="PS51173">
    <property type="entry name" value="CBM2"/>
    <property type="match status" value="1"/>
</dbReference>
<feature type="signal peptide" evidence="6">
    <location>
        <begin position="1"/>
        <end position="29"/>
    </location>
</feature>
<comment type="similarity">
    <text evidence="1 4">Belongs to the glycosyl hydrolase 30 family.</text>
</comment>
<reference evidence="8 9" key="1">
    <citation type="submission" date="2024-01" db="EMBL/GenBank/DDBJ databases">
        <title>Genome insights into Plantactinospora sonchi sp. nov.</title>
        <authorList>
            <person name="Wang L."/>
        </authorList>
    </citation>
    <scope>NUCLEOTIDE SEQUENCE [LARGE SCALE GENOMIC DNA]</scope>
    <source>
        <strain evidence="8 9">NEAU-QY2</strain>
    </source>
</reference>
<feature type="region of interest" description="Disordered" evidence="5">
    <location>
        <begin position="439"/>
        <end position="466"/>
    </location>
</feature>
<dbReference type="Gene3D" id="2.60.40.290">
    <property type="match status" value="1"/>
</dbReference>
<dbReference type="InterPro" id="IPR001139">
    <property type="entry name" value="Glyco_hydro_30"/>
</dbReference>
<dbReference type="SUPFAM" id="SSF51445">
    <property type="entry name" value="(Trans)glycosidases"/>
    <property type="match status" value="1"/>
</dbReference>
<dbReference type="SMART" id="SM00637">
    <property type="entry name" value="CBD_II"/>
    <property type="match status" value="1"/>
</dbReference>
<keyword evidence="9" id="KW-1185">Reference proteome</keyword>
<name>A0ABU7RZ01_9ACTN</name>
<evidence type="ECO:0000256" key="5">
    <source>
        <dbReference type="SAM" id="MobiDB-lite"/>
    </source>
</evidence>
<dbReference type="EMBL" id="JAZGQK010000021">
    <property type="protein sequence ID" value="MEE6261723.1"/>
    <property type="molecule type" value="Genomic_DNA"/>
</dbReference>
<evidence type="ECO:0000256" key="1">
    <source>
        <dbReference type="ARBA" id="ARBA00005382"/>
    </source>
</evidence>
<sequence length="569" mass="60623">MRKFQIPLVAAATALATVSGVLTAPPLLAATPDITVDTVSSYQTIDGFGAATPIFGGSGSPWTTSETQTLVGTGPGQLGLSIIRTVVSPVSSEWGLYASSLQTAKSYGSDVRILASPWTAPANFKTSNSRVNGGKLRTDYYDDYANHLYGYVQYMKTQGVTIDVTSVQNEPDWHPDYDSMDWTGTELRDWVRDQGAKVRDTRLMVGESLRFNRAYSDPTLQDATARDNIGYVGGHLYDAENSGNLSAYPLATQYGKNQWMTEWNLHAADGNGSNIWGNPSNATVWNETLDDVMRTVHRSMESGWSAYIWWYGRRFYSFIGDGDAQYGTTKGAVLRRGQAFSQYSKYVRPGDRRVAVSKSSRTSSLEVTAYRGRGKTTLVILNRSNNAVNNAVIQTPQSISTAEHTVTSQTLGAATQPATVSDGQATVTIPARSISTLTVNDGPAPTVPPTNPPTTPPTVPPTNPPTGTCQVTNSVSAWNTGLVDNITITNTGTSAIIGWSLSFTLASGQTITSGWNATYSPTSAQVTATNVSHNASIPPGGSTTIGFQASHSGNSAAPRGFTLNGAACG</sequence>
<protein>
    <submittedName>
        <fullName evidence="8">Cellulose binding domain-containing protein</fullName>
    </submittedName>
</protein>
<dbReference type="Proteomes" id="UP001332243">
    <property type="component" value="Unassembled WGS sequence"/>
</dbReference>
<dbReference type="InterPro" id="IPR033453">
    <property type="entry name" value="Glyco_hydro_30_TIM-barrel"/>
</dbReference>
<dbReference type="SUPFAM" id="SSF49384">
    <property type="entry name" value="Carbohydrate-binding domain"/>
    <property type="match status" value="1"/>
</dbReference>
<evidence type="ECO:0000259" key="7">
    <source>
        <dbReference type="PROSITE" id="PS51173"/>
    </source>
</evidence>
<dbReference type="InterPro" id="IPR017853">
    <property type="entry name" value="GH"/>
</dbReference>
<dbReference type="Gene3D" id="2.60.40.1180">
    <property type="entry name" value="Golgi alpha-mannosidase II"/>
    <property type="match status" value="1"/>
</dbReference>
<keyword evidence="4" id="KW-0326">Glycosidase</keyword>
<dbReference type="RefSeq" id="WP_331216795.1">
    <property type="nucleotide sequence ID" value="NZ_JAZGQK010000021.1"/>
</dbReference>
<evidence type="ECO:0000313" key="9">
    <source>
        <dbReference type="Proteomes" id="UP001332243"/>
    </source>
</evidence>
<gene>
    <name evidence="8" type="ORF">V1633_24875</name>
</gene>
<feature type="chain" id="PRO_5046787538" evidence="6">
    <location>
        <begin position="30"/>
        <end position="569"/>
    </location>
</feature>
<proteinExistence type="inferred from homology"/>
<evidence type="ECO:0000256" key="4">
    <source>
        <dbReference type="RuleBase" id="RU361188"/>
    </source>
</evidence>
<evidence type="ECO:0000256" key="2">
    <source>
        <dbReference type="ARBA" id="ARBA00022729"/>
    </source>
</evidence>
<organism evidence="8 9">
    <name type="scientific">Plantactinospora sonchi</name>
    <dbReference type="NCBI Taxonomy" id="1544735"/>
    <lineage>
        <taxon>Bacteria</taxon>
        <taxon>Bacillati</taxon>
        <taxon>Actinomycetota</taxon>
        <taxon>Actinomycetes</taxon>
        <taxon>Micromonosporales</taxon>
        <taxon>Micromonosporaceae</taxon>
        <taxon>Plantactinospora</taxon>
    </lineage>
</organism>
<dbReference type="Pfam" id="PF00553">
    <property type="entry name" value="CBM_2"/>
    <property type="match status" value="1"/>
</dbReference>
<feature type="compositionally biased region" description="Pro residues" evidence="5">
    <location>
        <begin position="445"/>
        <end position="464"/>
    </location>
</feature>
<dbReference type="Gene3D" id="3.20.20.80">
    <property type="entry name" value="Glycosidases"/>
    <property type="match status" value="1"/>
</dbReference>
<dbReference type="InterPro" id="IPR008965">
    <property type="entry name" value="CBM2/CBM3_carb-bd_dom_sf"/>
</dbReference>
<comment type="caution">
    <text evidence="8">The sequence shown here is derived from an EMBL/GenBank/DDBJ whole genome shotgun (WGS) entry which is preliminary data.</text>
</comment>
<dbReference type="InterPro" id="IPR013780">
    <property type="entry name" value="Glyco_hydro_b"/>
</dbReference>
<keyword evidence="2 6" id="KW-0732">Signal</keyword>
<keyword evidence="3 4" id="KW-0378">Hydrolase</keyword>
<evidence type="ECO:0000256" key="3">
    <source>
        <dbReference type="ARBA" id="ARBA00022801"/>
    </source>
</evidence>
<dbReference type="InterPro" id="IPR001919">
    <property type="entry name" value="CBD2"/>
</dbReference>
<dbReference type="Pfam" id="PF02055">
    <property type="entry name" value="Glyco_hydro_30"/>
    <property type="match status" value="1"/>
</dbReference>
<dbReference type="PANTHER" id="PTHR11069:SF38">
    <property type="entry name" value="GLUCURONOXYLANASE XYNC"/>
    <property type="match status" value="1"/>
</dbReference>
<dbReference type="PANTHER" id="PTHR11069">
    <property type="entry name" value="GLUCOSYLCERAMIDASE"/>
    <property type="match status" value="1"/>
</dbReference>
<dbReference type="InterPro" id="IPR012291">
    <property type="entry name" value="CBM2_carb-bd_dom_sf"/>
</dbReference>
<accession>A0ABU7RZ01</accession>